<dbReference type="Proteomes" id="UP000295710">
    <property type="component" value="Unassembled WGS sequence"/>
</dbReference>
<organism evidence="2 3">
    <name type="scientific">Extibacter muris</name>
    <dbReference type="NCBI Taxonomy" id="1796622"/>
    <lineage>
        <taxon>Bacteria</taxon>
        <taxon>Bacillati</taxon>
        <taxon>Bacillota</taxon>
        <taxon>Clostridia</taxon>
        <taxon>Lachnospirales</taxon>
        <taxon>Lachnospiraceae</taxon>
        <taxon>Extibacter</taxon>
    </lineage>
</organism>
<dbReference type="Gene3D" id="3.10.450.50">
    <property type="match status" value="1"/>
</dbReference>
<accession>A0A4V2WST8</accession>
<evidence type="ECO:0000313" key="2">
    <source>
        <dbReference type="EMBL" id="TDA23020.1"/>
    </source>
</evidence>
<dbReference type="AlphaFoldDB" id="A0A4V2WST8"/>
<reference evidence="2 3" key="1">
    <citation type="journal article" date="2016" name="Nat. Microbiol.">
        <title>The Mouse Intestinal Bacterial Collection (miBC) provides host-specific insight into cultured diversity and functional potential of the gut microbiota.</title>
        <authorList>
            <person name="Lagkouvardos I."/>
            <person name="Pukall R."/>
            <person name="Abt B."/>
            <person name="Foesel B.U."/>
            <person name="Meier-Kolthoff J.P."/>
            <person name="Kumar N."/>
            <person name="Bresciani A."/>
            <person name="Martinez I."/>
            <person name="Just S."/>
            <person name="Ziegler C."/>
            <person name="Brugiroux S."/>
            <person name="Garzetti D."/>
            <person name="Wenning M."/>
            <person name="Bui T.P."/>
            <person name="Wang J."/>
            <person name="Hugenholtz F."/>
            <person name="Plugge C.M."/>
            <person name="Peterson D.A."/>
            <person name="Hornef M.W."/>
            <person name="Baines J.F."/>
            <person name="Smidt H."/>
            <person name="Walter J."/>
            <person name="Kristiansen K."/>
            <person name="Nielsen H.B."/>
            <person name="Haller D."/>
            <person name="Overmann J."/>
            <person name="Stecher B."/>
            <person name="Clavel T."/>
        </authorList>
    </citation>
    <scope>NUCLEOTIDE SEQUENCE [LARGE SCALE GENOMIC DNA]</scope>
    <source>
        <strain evidence="2 3">DSM 28560</strain>
    </source>
</reference>
<dbReference type="EMBL" id="SMMX01000002">
    <property type="protein sequence ID" value="TDA23020.1"/>
    <property type="molecule type" value="Genomic_DNA"/>
</dbReference>
<dbReference type="Pfam" id="PF13577">
    <property type="entry name" value="SnoaL_4"/>
    <property type="match status" value="1"/>
</dbReference>
<dbReference type="InterPro" id="IPR037401">
    <property type="entry name" value="SnoaL-like"/>
</dbReference>
<gene>
    <name evidence="2" type="ORF">E1963_02735</name>
</gene>
<evidence type="ECO:0000259" key="1">
    <source>
        <dbReference type="Pfam" id="PF13577"/>
    </source>
</evidence>
<name>A0A4V2WST8_9FIRM</name>
<dbReference type="InterPro" id="IPR032710">
    <property type="entry name" value="NTF2-like_dom_sf"/>
</dbReference>
<comment type="caution">
    <text evidence="2">The sequence shown here is derived from an EMBL/GenBank/DDBJ whole genome shotgun (WGS) entry which is preliminary data.</text>
</comment>
<dbReference type="SUPFAM" id="SSF54427">
    <property type="entry name" value="NTF2-like"/>
    <property type="match status" value="1"/>
</dbReference>
<keyword evidence="3" id="KW-1185">Reference proteome</keyword>
<proteinExistence type="predicted"/>
<evidence type="ECO:0000313" key="3">
    <source>
        <dbReference type="Proteomes" id="UP000295710"/>
    </source>
</evidence>
<protein>
    <submittedName>
        <fullName evidence="2">Nuclear transport factor 2 family protein</fullName>
    </submittedName>
</protein>
<sequence>MSIEQRLEALEKEIQRLKDIEEIRKLKGQYFRCLDGKFWDELETTLSPNIVTSYSDGKLVFHGPKEVTDYFKKTMPKEEISMHMGHTPEITIDSDTTATGKWYLEDKLIFTEGSKYAGAGVNGGAFYTDKYEKVDGKWYILETGYLRVYEEHFFRDPKINITMNMHKTK</sequence>
<feature type="domain" description="SnoaL-like" evidence="1">
    <location>
        <begin position="15"/>
        <end position="142"/>
    </location>
</feature>
<dbReference type="RefSeq" id="WP_132274965.1">
    <property type="nucleotide sequence ID" value="NZ_JAOBST010000003.1"/>
</dbReference>